<gene>
    <name evidence="2" type="ORF">H3V42_17060</name>
</gene>
<feature type="compositionally biased region" description="Basic and acidic residues" evidence="1">
    <location>
        <begin position="127"/>
        <end position="145"/>
    </location>
</feature>
<name>A0A9X7U4X9_SPHYA</name>
<proteinExistence type="predicted"/>
<accession>A0A9X7U4X9</accession>
<protein>
    <submittedName>
        <fullName evidence="2">Uncharacterized protein</fullName>
    </submittedName>
</protein>
<sequence length="145" mass="16420">MSDTVTAYDRDYARTPEERLMRAVLAQAFRDASGQGINESPRYRDLAISNARNWLTGNSADFRAICALADVDPDTTISKAHDFIADPAPAMAAFRDAALTNSHDARERRNEALRLARRNETPAQRRARLDKVNEYARRKRLKEAQ</sequence>
<dbReference type="AlphaFoldDB" id="A0A9X7U4X9"/>
<evidence type="ECO:0000256" key="1">
    <source>
        <dbReference type="SAM" id="MobiDB-lite"/>
    </source>
</evidence>
<evidence type="ECO:0000313" key="3">
    <source>
        <dbReference type="Proteomes" id="UP000515377"/>
    </source>
</evidence>
<organism evidence="2 3">
    <name type="scientific">Sphingobium yanoikuyae</name>
    <name type="common">Sphingomonas yanoikuyae</name>
    <dbReference type="NCBI Taxonomy" id="13690"/>
    <lineage>
        <taxon>Bacteria</taxon>
        <taxon>Pseudomonadati</taxon>
        <taxon>Pseudomonadota</taxon>
        <taxon>Alphaproteobacteria</taxon>
        <taxon>Sphingomonadales</taxon>
        <taxon>Sphingomonadaceae</taxon>
        <taxon>Sphingobium</taxon>
    </lineage>
</organism>
<reference evidence="2 3" key="1">
    <citation type="submission" date="2020-07" db="EMBL/GenBank/DDBJ databases">
        <title>Whole genome sequence of Sphingobium yanoikuyae A3.</title>
        <authorList>
            <person name="Han S.-S."/>
        </authorList>
    </citation>
    <scope>NUCLEOTIDE SEQUENCE [LARGE SCALE GENOMIC DNA]</scope>
    <source>
        <strain evidence="2 3">A3</strain>
    </source>
</reference>
<evidence type="ECO:0000313" key="2">
    <source>
        <dbReference type="EMBL" id="QNG43653.1"/>
    </source>
</evidence>
<dbReference type="EMBL" id="CP060122">
    <property type="protein sequence ID" value="QNG43653.1"/>
    <property type="molecule type" value="Genomic_DNA"/>
</dbReference>
<feature type="region of interest" description="Disordered" evidence="1">
    <location>
        <begin position="114"/>
        <end position="145"/>
    </location>
</feature>
<dbReference type="Proteomes" id="UP000515377">
    <property type="component" value="Chromosome"/>
</dbReference>